<name>A0ABY9GLC1_9PSED</name>
<organism evidence="1 2">
    <name type="scientific">Pseudomonas wuhanensis</name>
    <dbReference type="NCBI Taxonomy" id="2954098"/>
    <lineage>
        <taxon>Bacteria</taxon>
        <taxon>Pseudomonadati</taxon>
        <taxon>Pseudomonadota</taxon>
        <taxon>Gammaproteobacteria</taxon>
        <taxon>Pseudomonadales</taxon>
        <taxon>Pseudomonadaceae</taxon>
        <taxon>Pseudomonas</taxon>
    </lineage>
</organism>
<keyword evidence="2" id="KW-1185">Reference proteome</keyword>
<reference evidence="1 2" key="1">
    <citation type="submission" date="2023-02" db="EMBL/GenBank/DDBJ databases">
        <title>Evolution of Hrp T3SS in non-pathogenic Pseudomonas fluorescens.</title>
        <authorList>
            <person name="Liao K."/>
            <person name="Wei H."/>
            <person name="Gu Y."/>
        </authorList>
    </citation>
    <scope>NUCLEOTIDE SEQUENCE [LARGE SCALE GENOMIC DNA]</scope>
    <source>
        <strain evidence="1 2">FP607</strain>
    </source>
</reference>
<evidence type="ECO:0000313" key="2">
    <source>
        <dbReference type="Proteomes" id="UP001230768"/>
    </source>
</evidence>
<gene>
    <name evidence="1" type="ORF">PSH88_19965</name>
</gene>
<protein>
    <recommendedName>
        <fullName evidence="3">DUF2877 domain-containing protein</fullName>
    </recommendedName>
</protein>
<proteinExistence type="predicted"/>
<sequence length="203" mass="21605">MIAGVGAPGLIVLSSEQREALVTAAVEEPLEWVQHNKLMQLGPWLATLESRQQERLLTVIGDRFPDSPRVITEPIIAMSAGLGTLNPTLQKALVKLAVDLECGSDKAEALASLGGGLKALEPLQKQVLVDAARNLSKGQQDDRGWCGATSIVRLAAGWAALTLKQQQELLDSALGLYQDKNKAMAITGIISGYLASMVPGDLR</sequence>
<dbReference type="EMBL" id="CP117430">
    <property type="protein sequence ID" value="WLI16562.1"/>
    <property type="molecule type" value="Genomic_DNA"/>
</dbReference>
<accession>A0ABY9GLC1</accession>
<dbReference type="Proteomes" id="UP001230768">
    <property type="component" value="Chromosome"/>
</dbReference>
<evidence type="ECO:0008006" key="3">
    <source>
        <dbReference type="Google" id="ProtNLM"/>
    </source>
</evidence>
<evidence type="ECO:0000313" key="1">
    <source>
        <dbReference type="EMBL" id="WLI16562.1"/>
    </source>
</evidence>
<dbReference type="RefSeq" id="WP_305422225.1">
    <property type="nucleotide sequence ID" value="NZ_CP117430.1"/>
</dbReference>